<evidence type="ECO:0000259" key="1">
    <source>
        <dbReference type="Pfam" id="PF21018"/>
    </source>
</evidence>
<proteinExistence type="predicted"/>
<dbReference type="InterPro" id="IPR042116">
    <property type="entry name" value="TypA/BipA_C"/>
</dbReference>
<comment type="caution">
    <text evidence="2">The sequence shown here is derived from an EMBL/GenBank/DDBJ whole genome shotgun (WGS) entry which is preliminary data.</text>
</comment>
<feature type="domain" description="TypA/BipA C-terminal" evidence="1">
    <location>
        <begin position="1"/>
        <end position="90"/>
    </location>
</feature>
<reference evidence="2" key="1">
    <citation type="journal article" date="2014" name="Front. Microbiol.">
        <title>High frequency of phylogenetically diverse reductive dehalogenase-homologous genes in deep subseafloor sedimentary metagenomes.</title>
        <authorList>
            <person name="Kawai M."/>
            <person name="Futagami T."/>
            <person name="Toyoda A."/>
            <person name="Takaki Y."/>
            <person name="Nishi S."/>
            <person name="Hori S."/>
            <person name="Arai W."/>
            <person name="Tsubouchi T."/>
            <person name="Morono Y."/>
            <person name="Uchiyama I."/>
            <person name="Ito T."/>
            <person name="Fujiyama A."/>
            <person name="Inagaki F."/>
            <person name="Takami H."/>
        </authorList>
    </citation>
    <scope>NUCLEOTIDE SEQUENCE</scope>
    <source>
        <strain evidence="2">Expedition CK06-06</strain>
    </source>
</reference>
<evidence type="ECO:0000313" key="2">
    <source>
        <dbReference type="EMBL" id="GAG82671.1"/>
    </source>
</evidence>
<gene>
    <name evidence="2" type="ORF">S01H4_35941</name>
</gene>
<dbReference type="InterPro" id="IPR048876">
    <property type="entry name" value="BipA_C"/>
</dbReference>
<sequence>LEPRGQLFIVPGVPVYEGMIIGEHNREDDLNVNPCKLKKLSNMRAAGKDDAVTLTPVLPMTLERIIQFIREDEMVEVTPSSMRLRKSILSAQRRKVRNRR</sequence>
<dbReference type="AlphaFoldDB" id="X1CEL7"/>
<dbReference type="EMBL" id="BART01019162">
    <property type="protein sequence ID" value="GAG82671.1"/>
    <property type="molecule type" value="Genomic_DNA"/>
</dbReference>
<accession>X1CEL7</accession>
<name>X1CEL7_9ZZZZ</name>
<protein>
    <recommendedName>
        <fullName evidence="1">TypA/BipA C-terminal domain-containing protein</fullName>
    </recommendedName>
</protein>
<dbReference type="Gene3D" id="2.40.50.250">
    <property type="entry name" value="bipa protein"/>
    <property type="match status" value="1"/>
</dbReference>
<dbReference type="Pfam" id="PF21018">
    <property type="entry name" value="BipA_C"/>
    <property type="match status" value="1"/>
</dbReference>
<organism evidence="2">
    <name type="scientific">marine sediment metagenome</name>
    <dbReference type="NCBI Taxonomy" id="412755"/>
    <lineage>
        <taxon>unclassified sequences</taxon>
        <taxon>metagenomes</taxon>
        <taxon>ecological metagenomes</taxon>
    </lineage>
</organism>
<feature type="non-terminal residue" evidence="2">
    <location>
        <position position="1"/>
    </location>
</feature>